<dbReference type="InterPro" id="IPR012337">
    <property type="entry name" value="RNaseH-like_sf"/>
</dbReference>
<accession>A0ABP0H6H6</accession>
<feature type="region of interest" description="Disordered" evidence="2">
    <location>
        <begin position="1"/>
        <end position="31"/>
    </location>
</feature>
<proteinExistence type="predicted"/>
<name>A0ABP0H6H6_9DINO</name>
<evidence type="ECO:0000313" key="3">
    <source>
        <dbReference type="EMBL" id="CAK8985398.1"/>
    </source>
</evidence>
<evidence type="ECO:0000256" key="2">
    <source>
        <dbReference type="SAM" id="MobiDB-lite"/>
    </source>
</evidence>
<dbReference type="Proteomes" id="UP001642464">
    <property type="component" value="Unassembled WGS sequence"/>
</dbReference>
<organism evidence="3 4">
    <name type="scientific">Durusdinium trenchii</name>
    <dbReference type="NCBI Taxonomy" id="1381693"/>
    <lineage>
        <taxon>Eukaryota</taxon>
        <taxon>Sar</taxon>
        <taxon>Alveolata</taxon>
        <taxon>Dinophyceae</taxon>
        <taxon>Suessiales</taxon>
        <taxon>Symbiodiniaceae</taxon>
        <taxon>Durusdinium</taxon>
    </lineage>
</organism>
<dbReference type="InterPro" id="IPR036397">
    <property type="entry name" value="RNaseH_sf"/>
</dbReference>
<evidence type="ECO:0000313" key="4">
    <source>
        <dbReference type="Proteomes" id="UP001642464"/>
    </source>
</evidence>
<evidence type="ECO:0008006" key="5">
    <source>
        <dbReference type="Google" id="ProtNLM"/>
    </source>
</evidence>
<dbReference type="Gene3D" id="3.30.420.10">
    <property type="entry name" value="Ribonuclease H-like superfamily/Ribonuclease H"/>
    <property type="match status" value="1"/>
</dbReference>
<gene>
    <name evidence="3" type="ORF">SCF082_LOCUS131</name>
</gene>
<feature type="coiled-coil region" evidence="1">
    <location>
        <begin position="775"/>
        <end position="802"/>
    </location>
</feature>
<keyword evidence="4" id="KW-1185">Reference proteome</keyword>
<dbReference type="SUPFAM" id="SSF53098">
    <property type="entry name" value="Ribonuclease H-like"/>
    <property type="match status" value="1"/>
</dbReference>
<comment type="caution">
    <text evidence="3">The sequence shown here is derived from an EMBL/GenBank/DDBJ whole genome shotgun (WGS) entry which is preliminary data.</text>
</comment>
<evidence type="ECO:0000256" key="1">
    <source>
        <dbReference type="SAM" id="Coils"/>
    </source>
</evidence>
<keyword evidence="1" id="KW-0175">Coiled coil</keyword>
<sequence>MNFYFGPSQPSQASLPQRPRVQSSDSGARAPRAQNVHLRAVAFGTSLLCHAHLRRCRVAFQEKRTPCQITRSSQSPVEWEEEEDIAWEHEDMIWRQHRDSIAKLCFADGEPDHLDIVAFITAILPGYFRAATMSQVTMLLASWIREQGGQLRLRDGGNDDFAQCLEEPLCWRSIPNDAGIDAFAADLITWVPEVVGEKEKWKVAKTAKGTRKMGRGFETTTTAKHDSEVTRLTWTSLKLVMHHFNLIDGNEPSLLLPEDIVLAFKKMGVKDPGDELGCEVCTYSGHPTWAQLMTTEKSMVIVFLESPVSPDLFWSLPAEPPSSARRSDSLTAAPVLLLSLQQAEVKFNVAGLLQKLRRWLSDDKNLSPEADLSDDLSDLFGQLKGILTQSVPWAFRAEHLRSKLGALMRKAFANRRAKLRELRLPELDSAHKEMANQLERRRELKEKEERTIAGLMEAIRERDADAYEKQLASAKSGNLLSVETLQSLEVRWADVLKAAEAELQTLVENCIVSDLDQALLVLPKIRKELQSSMLPKSSIWFQVADELQGTLEAFQELQYAAAAFESSSSSSVKPGDSQKLFEDLEIAEKHVQDFELALSRTKKQTHASLWIQQPPVRKPFQPLLQRCRQIQQDSSNDKDFEQVLKAVPWMKGKRLFAGITSDERDRLEAAAEAATEACRKRNSGALEEALSLAGVAERLRGAMKGKDEVLLQEILKEAKEYGFSGLDSIEQTCYDLRTAKLNLRSELSQKVFSLDLAAFELCARRSSEVGLCLPNEEMQELREELLSSIQKEEEEVQELMTSTVELADTALRDLLTKCMTKCRLRETNPWRRVAEDSLRACEAGEDIRESLASTPIDETKLQANLTAGGLASKHLKVSLEQAKQLSKGAEVNAFAFCALQKALDEGYLGLAGAQADEALDALLSSSLWQEPTWEAIQPSDLRELEVRVQEATNGGQQRLATQMQRALEVGRCAVDLANAMRQSNINTLQQAYSKALELDLQGLEKVEQRISSRRARTSTVVLQRPNAAVIRNLDKQQQSCHPNRLQRPEDHMQLFSAGGYENQAARSRCTHMIFCDLELTAGFYDFEDEPRILEVAIIVTDQNLKELGRGHWVLGGFSRQELESLGDFHKDNFRDSDPGGDFPPLENQISGNGLFSDVLKSRLSLEEVESEIMELVTRHCPVGECPLVGYSVQCDREVLKDQMPRFYRHLSHQIVDVSGFFTIGKMWIDGWCERRSTGYNHRALNDVEDAIEAMGWLRKNLFPPSMVRRAKLAKPNKCLLFGEQALRASR</sequence>
<protein>
    <recommendedName>
        <fullName evidence="5">Exonuclease domain-containing protein</fullName>
    </recommendedName>
</protein>
<feature type="compositionally biased region" description="Polar residues" evidence="2">
    <location>
        <begin position="8"/>
        <end position="26"/>
    </location>
</feature>
<reference evidence="3 4" key="1">
    <citation type="submission" date="2024-02" db="EMBL/GenBank/DDBJ databases">
        <authorList>
            <person name="Chen Y."/>
            <person name="Shah S."/>
            <person name="Dougan E. K."/>
            <person name="Thang M."/>
            <person name="Chan C."/>
        </authorList>
    </citation>
    <scope>NUCLEOTIDE SEQUENCE [LARGE SCALE GENOMIC DNA]</scope>
</reference>
<dbReference type="EMBL" id="CAXAMM010000003">
    <property type="protein sequence ID" value="CAK8985398.1"/>
    <property type="molecule type" value="Genomic_DNA"/>
</dbReference>